<reference evidence="6" key="1">
    <citation type="submission" date="2017-02" db="EMBL/GenBank/DDBJ databases">
        <authorList>
            <person name="Varghese N."/>
            <person name="Submissions S."/>
        </authorList>
    </citation>
    <scope>NUCLEOTIDE SEQUENCE [LARGE SCALE GENOMIC DNA]</scope>
    <source>
        <strain evidence="6">ATCC 35199</strain>
    </source>
</reference>
<keyword evidence="1" id="KW-0472">Membrane</keyword>
<evidence type="ECO:0000313" key="6">
    <source>
        <dbReference type="Proteomes" id="UP000243406"/>
    </source>
</evidence>
<dbReference type="InterPro" id="IPR058729">
    <property type="entry name" value="Beta-barrel_RND-rel"/>
</dbReference>
<feature type="domain" description="RND related beta-barrel" evidence="2">
    <location>
        <begin position="263"/>
        <end position="334"/>
    </location>
</feature>
<organism evidence="5 6">
    <name type="scientific">Acetoanaerobium noterae</name>
    <dbReference type="NCBI Taxonomy" id="745369"/>
    <lineage>
        <taxon>Bacteria</taxon>
        <taxon>Bacillati</taxon>
        <taxon>Bacillota</taxon>
        <taxon>Clostridia</taxon>
        <taxon>Peptostreptococcales</taxon>
        <taxon>Filifactoraceae</taxon>
        <taxon>Acetoanaerobium</taxon>
    </lineage>
</organism>
<dbReference type="InterPro" id="IPR058728">
    <property type="entry name" value="HH_RND-rel"/>
</dbReference>
<keyword evidence="1" id="KW-1133">Transmembrane helix</keyword>
<dbReference type="OrthoDB" id="1834786at2"/>
<dbReference type="InterPro" id="IPR058709">
    <property type="entry name" value="BSH_RND-rel"/>
</dbReference>
<feature type="domain" description="RND related barrel-sandwich hybrid" evidence="4">
    <location>
        <begin position="60"/>
        <end position="259"/>
    </location>
</feature>
<proteinExistence type="predicted"/>
<evidence type="ECO:0000259" key="3">
    <source>
        <dbReference type="Pfam" id="PF26012"/>
    </source>
</evidence>
<accession>A0A1T5A1Z3</accession>
<keyword evidence="6" id="KW-1185">Reference proteome</keyword>
<dbReference type="AlphaFoldDB" id="A0A1T5A1Z3"/>
<evidence type="ECO:0000313" key="5">
    <source>
        <dbReference type="EMBL" id="SKB28875.1"/>
    </source>
</evidence>
<feature type="transmembrane region" description="Helical" evidence="1">
    <location>
        <begin position="12"/>
        <end position="31"/>
    </location>
</feature>
<dbReference type="Pfam" id="PF26011">
    <property type="entry name" value="Beta-barrel_RND_rel"/>
    <property type="match status" value="1"/>
</dbReference>
<dbReference type="Proteomes" id="UP000243406">
    <property type="component" value="Unassembled WGS sequence"/>
</dbReference>
<evidence type="ECO:0000259" key="4">
    <source>
        <dbReference type="Pfam" id="PF26018"/>
    </source>
</evidence>
<dbReference type="RefSeq" id="WP_079588615.1">
    <property type="nucleotide sequence ID" value="NZ_FUYN01000001.1"/>
</dbReference>
<name>A0A1T5A1Z3_9FIRM</name>
<dbReference type="Pfam" id="PF26018">
    <property type="entry name" value="BSH_RND_rel"/>
    <property type="match status" value="1"/>
</dbReference>
<dbReference type="Pfam" id="PF26012">
    <property type="entry name" value="HH_RND_rel"/>
    <property type="match status" value="1"/>
</dbReference>
<keyword evidence="1" id="KW-0812">Transmembrane</keyword>
<protein>
    <submittedName>
        <fullName evidence="5">Putative membrane fusion protein</fullName>
    </submittedName>
</protein>
<evidence type="ECO:0000259" key="2">
    <source>
        <dbReference type="Pfam" id="PF26011"/>
    </source>
</evidence>
<evidence type="ECO:0000256" key="1">
    <source>
        <dbReference type="SAM" id="Phobius"/>
    </source>
</evidence>
<gene>
    <name evidence="5" type="ORF">SAMN02745120_0662</name>
</gene>
<sequence length="414" mass="47605">MPKSKKKRFNLLYFLIFGFMLYFCFHVYFVVNAATIKTYTLDLGEISNTIEKDVLILREEYQLKAPSAGYVSYFVDEGDRVKRADLVAKIQNEELSGDEQSTLQILNRRINELKNNAAIQNPEKEIEEINNKIDFLYTDISHRIAENDISYIPDLKEQILTLMDRKKLLTGASSLGNMTVEQLESKKAEIQNKLSSEKFYIKSVNPGVLAFYSDGLQDEFSIINKDKLSVTKINKFQDKNLVSESESVNQGDVIASIINNHMWYLATEVTPEDIKVIERGKAVEIIIDKETIKAKLEDFYKGEDEKFVGLFSIEDENFDFTKKRKYKAQICYENPSGLLIPKETVTNYENKKGVFIVNEVGSAVFKPIDTIAGENEKYYVLRYDPNALQNSENINLYDELIVSPKNIKDGQRVR</sequence>
<feature type="domain" description="RND related alpha-helical hairpin" evidence="3">
    <location>
        <begin position="99"/>
        <end position="196"/>
    </location>
</feature>
<dbReference type="EMBL" id="FUYN01000001">
    <property type="protein sequence ID" value="SKB28875.1"/>
    <property type="molecule type" value="Genomic_DNA"/>
</dbReference>